<feature type="domain" description="CAAX prenyl protease 2/Lysostaphin resistance protein A-like" evidence="2">
    <location>
        <begin position="129"/>
        <end position="215"/>
    </location>
</feature>
<keyword evidence="4" id="KW-1185">Reference proteome</keyword>
<dbReference type="InterPro" id="IPR003675">
    <property type="entry name" value="Rce1/LyrA-like_dom"/>
</dbReference>
<dbReference type="OrthoDB" id="324900at2"/>
<keyword evidence="1" id="KW-1133">Transmembrane helix</keyword>
<dbReference type="RefSeq" id="WP_010963742.1">
    <property type="nucleotide sequence ID" value="NC_003030.1"/>
</dbReference>
<dbReference type="PANTHER" id="PTHR39430">
    <property type="entry name" value="MEMBRANE-ASSOCIATED PROTEASE-RELATED"/>
    <property type="match status" value="1"/>
</dbReference>
<keyword evidence="1" id="KW-0472">Membrane</keyword>
<dbReference type="KEGG" id="cac:CA_C0420"/>
<dbReference type="GO" id="GO:0004175">
    <property type="term" value="F:endopeptidase activity"/>
    <property type="evidence" value="ECO:0007669"/>
    <property type="project" value="UniProtKB-ARBA"/>
</dbReference>
<dbReference type="PATRIC" id="fig|272562.8.peg.617"/>
<dbReference type="Pfam" id="PF02517">
    <property type="entry name" value="Rce1-like"/>
    <property type="match status" value="1"/>
</dbReference>
<evidence type="ECO:0000313" key="3">
    <source>
        <dbReference type="EMBL" id="AAK78400.1"/>
    </source>
</evidence>
<proteinExistence type="predicted"/>
<gene>
    <name evidence="3" type="ordered locus">CA_C0420</name>
</gene>
<evidence type="ECO:0000256" key="1">
    <source>
        <dbReference type="SAM" id="Phobius"/>
    </source>
</evidence>
<evidence type="ECO:0000259" key="2">
    <source>
        <dbReference type="Pfam" id="PF02517"/>
    </source>
</evidence>
<organism evidence="3 4">
    <name type="scientific">Clostridium acetobutylicum (strain ATCC 824 / DSM 792 / JCM 1419 / IAM 19013 / LMG 5710 / NBRC 13948 / NRRL B-527 / VKM B-1787 / 2291 / W)</name>
    <dbReference type="NCBI Taxonomy" id="272562"/>
    <lineage>
        <taxon>Bacteria</taxon>
        <taxon>Bacillati</taxon>
        <taxon>Bacillota</taxon>
        <taxon>Clostridia</taxon>
        <taxon>Eubacteriales</taxon>
        <taxon>Clostridiaceae</taxon>
        <taxon>Clostridium</taxon>
    </lineage>
</organism>
<dbReference type="EMBL" id="AE001437">
    <property type="protein sequence ID" value="AAK78400.1"/>
    <property type="molecule type" value="Genomic_DNA"/>
</dbReference>
<protein>
    <submittedName>
        <fullName evidence="3">Conserved membrane protein, possible homolog of CAAX-like membrane endopeptidase</fullName>
    </submittedName>
</protein>
<reference evidence="3 4" key="1">
    <citation type="journal article" date="2001" name="J. Bacteriol.">
        <title>Genome sequence and comparative analysis of the solvent-producing bacterium Clostridium acetobutylicum.</title>
        <authorList>
            <person name="Nolling J."/>
            <person name="Breton G."/>
            <person name="Omelchenko M.V."/>
            <person name="Makarova K.S."/>
            <person name="Zeng Q."/>
            <person name="Gibson R."/>
            <person name="Lee H.M."/>
            <person name="Dubois J."/>
            <person name="Qiu D."/>
            <person name="Hitti J."/>
            <person name="Wolf Y.I."/>
            <person name="Tatusov R.L."/>
            <person name="Sabathe F."/>
            <person name="Doucette-Stamm L."/>
            <person name="Soucaille P."/>
            <person name="Daly M.J."/>
            <person name="Bennett G.N."/>
            <person name="Koonin E.V."/>
            <person name="Smith D.R."/>
        </authorList>
    </citation>
    <scope>NUCLEOTIDE SEQUENCE [LARGE SCALE GENOMIC DNA]</scope>
    <source>
        <strain evidence="4">ATCC 824 / DSM 792 / JCM 1419 / LMG 5710 / VKM B-1787</strain>
    </source>
</reference>
<dbReference type="AlphaFoldDB" id="Q97LY0"/>
<feature type="transmembrane region" description="Helical" evidence="1">
    <location>
        <begin position="252"/>
        <end position="270"/>
    </location>
</feature>
<dbReference type="PIR" id="E96951">
    <property type="entry name" value="E96951"/>
</dbReference>
<evidence type="ECO:0000313" key="4">
    <source>
        <dbReference type="Proteomes" id="UP000000814"/>
    </source>
</evidence>
<dbReference type="HOGENOM" id="CLU_051806_3_0_9"/>
<feature type="transmembrane region" description="Helical" evidence="1">
    <location>
        <begin position="158"/>
        <end position="174"/>
    </location>
</feature>
<sequence length="276" mass="30877">MNKKLSFGQRYSKLRSGYKIVICFLLIMIAIILFEILTHGYKRNYGGQYPQEVAFILIPIILWKYVEKKSLQSMGFTKGKGSILSFVLGLVFGAVSMTAVFILLLATRNAVFLGNIINPNITNQTLKDLILFILVGFAEEIFLRGYCLRSISERNKKITAAIITSLLFSVLHALNPNVTAVFFVNVVLIGMLFSYMTFKFNIWLPIGFHIMWDYFEGNVWGFPDSGMIVKGIYNIKILGSNVINGGLVGPEGGLIVTFITLVGFLIIFLSKNNKAA</sequence>
<keyword evidence="1" id="KW-0812">Transmembrane</keyword>
<feature type="transmembrane region" description="Helical" evidence="1">
    <location>
        <begin position="180"/>
        <end position="198"/>
    </location>
</feature>
<feature type="transmembrane region" description="Helical" evidence="1">
    <location>
        <begin position="86"/>
        <end position="106"/>
    </location>
</feature>
<accession>Q97LY0</accession>
<dbReference type="PANTHER" id="PTHR39430:SF1">
    <property type="entry name" value="PROTEASE"/>
    <property type="match status" value="1"/>
</dbReference>
<dbReference type="GO" id="GO:0080120">
    <property type="term" value="P:CAAX-box protein maturation"/>
    <property type="evidence" value="ECO:0007669"/>
    <property type="project" value="UniProtKB-ARBA"/>
</dbReference>
<dbReference type="GeneID" id="44996930"/>
<dbReference type="Proteomes" id="UP000000814">
    <property type="component" value="Chromosome"/>
</dbReference>
<feature type="transmembrane region" description="Helical" evidence="1">
    <location>
        <begin position="126"/>
        <end position="146"/>
    </location>
</feature>
<name>Q97LY0_CLOAB</name>
<feature type="transmembrane region" description="Helical" evidence="1">
    <location>
        <begin position="20"/>
        <end position="37"/>
    </location>
</feature>
<dbReference type="STRING" id="272562.CA_C0420"/>
<dbReference type="eggNOG" id="COG1266">
    <property type="taxonomic scope" value="Bacteria"/>
</dbReference>